<evidence type="ECO:0000313" key="7">
    <source>
        <dbReference type="JaponicusDB" id="SJAG_03459"/>
    </source>
</evidence>
<proteinExistence type="inferred from homology"/>
<dbReference type="Gene3D" id="3.100.10.10">
    <property type="match status" value="1"/>
</dbReference>
<dbReference type="PANTHER" id="PTHR12934">
    <property type="entry name" value="50S RIBOSOMAL PROTEIN L15"/>
    <property type="match status" value="1"/>
</dbReference>
<dbReference type="GeneID" id="7051657"/>
<evidence type="ECO:0000256" key="2">
    <source>
        <dbReference type="ARBA" id="ARBA00022980"/>
    </source>
</evidence>
<evidence type="ECO:0000256" key="3">
    <source>
        <dbReference type="ARBA" id="ARBA00023274"/>
    </source>
</evidence>
<dbReference type="Proteomes" id="UP000001744">
    <property type="component" value="Unassembled WGS sequence"/>
</dbReference>
<evidence type="ECO:0000313" key="8">
    <source>
        <dbReference type="Proteomes" id="UP000001744"/>
    </source>
</evidence>
<dbReference type="Pfam" id="PF00828">
    <property type="entry name" value="Ribosomal_L27A"/>
    <property type="match status" value="1"/>
</dbReference>
<dbReference type="JaponicusDB" id="SJAG_03459">
    <property type="gene designation" value="mrpl10"/>
</dbReference>
<dbReference type="GO" id="GO:0006412">
    <property type="term" value="P:translation"/>
    <property type="evidence" value="ECO:0007669"/>
    <property type="project" value="InterPro"/>
</dbReference>
<feature type="domain" description="Large ribosomal subunit protein uL15/eL18" evidence="5">
    <location>
        <begin position="114"/>
        <end position="188"/>
    </location>
</feature>
<protein>
    <submittedName>
        <fullName evidence="6">Ribosomal protein subunit L15</fullName>
    </submittedName>
</protein>
<sequence>MFSLTKAFLPWKNAIQLLNRYSTMKVSTLPHPQVPVRCFGLLSQLVNNDYKARKRVGRGPGSGRGNTSGRGRKGSGQRRGRRIRPGFEGGQTPLMKLFPKVGFSTAHLPKLVALNVDRVQQWIDMGRLDATKKITMKELLDTRCCRGIKDGVKLLARNSKSLHTPIHIEVTKASASAIEAVESSGGTIQTVYHSRLGLRSLLYPEKFRLLPRQALPISQKNISYYTDPARRGYLSGKNILQLYYPHQSLRKRRNANVGRGR</sequence>
<keyword evidence="8" id="KW-1185">Reference proteome</keyword>
<feature type="region of interest" description="Disordered" evidence="4">
    <location>
        <begin position="52"/>
        <end position="89"/>
    </location>
</feature>
<name>B6K4A6_SCHJY</name>
<evidence type="ECO:0000256" key="4">
    <source>
        <dbReference type="SAM" id="MobiDB-lite"/>
    </source>
</evidence>
<keyword evidence="3" id="KW-0687">Ribonucleoprotein</keyword>
<dbReference type="AlphaFoldDB" id="B6K4A6"/>
<dbReference type="eggNOG" id="KOG0846">
    <property type="taxonomic scope" value="Eukaryota"/>
</dbReference>
<dbReference type="HAMAP" id="MF_01341">
    <property type="entry name" value="Ribosomal_uL15"/>
    <property type="match status" value="1"/>
</dbReference>
<dbReference type="SUPFAM" id="SSF52080">
    <property type="entry name" value="Ribosomal proteins L15p and L18e"/>
    <property type="match status" value="1"/>
</dbReference>
<evidence type="ECO:0000313" key="6">
    <source>
        <dbReference type="EMBL" id="EEB08313.1"/>
    </source>
</evidence>
<evidence type="ECO:0000256" key="1">
    <source>
        <dbReference type="ARBA" id="ARBA00007320"/>
    </source>
</evidence>
<gene>
    <name evidence="7" type="primary">mrpl10</name>
    <name evidence="6" type="ORF">SJAG_03459</name>
</gene>
<feature type="compositionally biased region" description="Basic residues" evidence="4">
    <location>
        <begin position="70"/>
        <end position="84"/>
    </location>
</feature>
<dbReference type="InterPro" id="IPR005749">
    <property type="entry name" value="Ribosomal_uL15_bac-type"/>
</dbReference>
<dbReference type="VEuPathDB" id="FungiDB:SJAG_03459"/>
<dbReference type="GO" id="GO:0003735">
    <property type="term" value="F:structural constituent of ribosome"/>
    <property type="evidence" value="ECO:0000318"/>
    <property type="project" value="GO_Central"/>
</dbReference>
<dbReference type="InterPro" id="IPR036227">
    <property type="entry name" value="Ribosomal_uL15/eL18_sf"/>
</dbReference>
<keyword evidence="2 6" id="KW-0689">Ribosomal protein</keyword>
<dbReference type="GO" id="GO:0005762">
    <property type="term" value="C:mitochondrial large ribosomal subunit"/>
    <property type="evidence" value="ECO:0000318"/>
    <property type="project" value="GO_Central"/>
</dbReference>
<dbReference type="InterPro" id="IPR021131">
    <property type="entry name" value="Ribosomal_uL15/eL18"/>
</dbReference>
<dbReference type="OrthoDB" id="361383at2759"/>
<dbReference type="RefSeq" id="XP_002174606.1">
    <property type="nucleotide sequence ID" value="XM_002174570.2"/>
</dbReference>
<dbReference type="InterPro" id="IPR030878">
    <property type="entry name" value="Ribosomal_uL15"/>
</dbReference>
<comment type="similarity">
    <text evidence="1">Belongs to the universal ribosomal protein uL15 family.</text>
</comment>
<feature type="compositionally biased region" description="Gly residues" evidence="4">
    <location>
        <begin position="58"/>
        <end position="68"/>
    </location>
</feature>
<reference evidence="6 8" key="1">
    <citation type="journal article" date="2011" name="Science">
        <title>Comparative functional genomics of the fission yeasts.</title>
        <authorList>
            <person name="Rhind N."/>
            <person name="Chen Z."/>
            <person name="Yassour M."/>
            <person name="Thompson D.A."/>
            <person name="Haas B.J."/>
            <person name="Habib N."/>
            <person name="Wapinski I."/>
            <person name="Roy S."/>
            <person name="Lin M.F."/>
            <person name="Heiman D.I."/>
            <person name="Young S.K."/>
            <person name="Furuya K."/>
            <person name="Guo Y."/>
            <person name="Pidoux A."/>
            <person name="Chen H.M."/>
            <person name="Robbertse B."/>
            <person name="Goldberg J.M."/>
            <person name="Aoki K."/>
            <person name="Bayne E.H."/>
            <person name="Berlin A.M."/>
            <person name="Desjardins C.A."/>
            <person name="Dobbs E."/>
            <person name="Dukaj L."/>
            <person name="Fan L."/>
            <person name="FitzGerald M.G."/>
            <person name="French C."/>
            <person name="Gujja S."/>
            <person name="Hansen K."/>
            <person name="Keifenheim D."/>
            <person name="Levin J.Z."/>
            <person name="Mosher R.A."/>
            <person name="Mueller C.A."/>
            <person name="Pfiffner J."/>
            <person name="Priest M."/>
            <person name="Russ C."/>
            <person name="Smialowska A."/>
            <person name="Swoboda P."/>
            <person name="Sykes S.M."/>
            <person name="Vaughn M."/>
            <person name="Vengrova S."/>
            <person name="Yoder R."/>
            <person name="Zeng Q."/>
            <person name="Allshire R."/>
            <person name="Baulcombe D."/>
            <person name="Birren B.W."/>
            <person name="Brown W."/>
            <person name="Ekwall K."/>
            <person name="Kellis M."/>
            <person name="Leatherwood J."/>
            <person name="Levin H."/>
            <person name="Margalit H."/>
            <person name="Martienssen R."/>
            <person name="Nieduszynski C.A."/>
            <person name="Spatafora J.W."/>
            <person name="Friedman N."/>
            <person name="Dalgaard J.Z."/>
            <person name="Baumann P."/>
            <person name="Niki H."/>
            <person name="Regev A."/>
            <person name="Nusbaum C."/>
        </authorList>
    </citation>
    <scope>NUCLEOTIDE SEQUENCE [LARGE SCALE GENOMIC DNA]</scope>
    <source>
        <strain evidence="8">yFS275 / FY16936</strain>
    </source>
</reference>
<dbReference type="STRING" id="402676.B6K4A6"/>
<evidence type="ECO:0000259" key="5">
    <source>
        <dbReference type="Pfam" id="PF00828"/>
    </source>
</evidence>
<dbReference type="PANTHER" id="PTHR12934:SF11">
    <property type="entry name" value="LARGE RIBOSOMAL SUBUNIT PROTEIN UL15M"/>
    <property type="match status" value="1"/>
</dbReference>
<dbReference type="EMBL" id="KE651167">
    <property type="protein sequence ID" value="EEB08313.1"/>
    <property type="molecule type" value="Genomic_DNA"/>
</dbReference>
<organism evidence="6 8">
    <name type="scientific">Schizosaccharomyces japonicus (strain yFS275 / FY16936)</name>
    <name type="common">Fission yeast</name>
    <dbReference type="NCBI Taxonomy" id="402676"/>
    <lineage>
        <taxon>Eukaryota</taxon>
        <taxon>Fungi</taxon>
        <taxon>Dikarya</taxon>
        <taxon>Ascomycota</taxon>
        <taxon>Taphrinomycotina</taxon>
        <taxon>Schizosaccharomycetes</taxon>
        <taxon>Schizosaccharomycetales</taxon>
        <taxon>Schizosaccharomycetaceae</taxon>
        <taxon>Schizosaccharomyces</taxon>
    </lineage>
</organism>
<dbReference type="NCBIfam" id="TIGR01071">
    <property type="entry name" value="rplO_bact"/>
    <property type="match status" value="1"/>
</dbReference>
<accession>B6K4A6</accession>
<dbReference type="HOGENOM" id="CLU_055188_5_1_1"/>